<sequence>MAFETKTKLKIEKRISELKTIQSDYFKTKKSERPSEGLDTAREELNRLKTILANSYRGRENSQEDTDFVNSTFA</sequence>
<dbReference type="STRING" id="880071.Fleli_1666"/>
<dbReference type="HOGENOM" id="CLU_2682388_0_0_10"/>
<proteinExistence type="predicted"/>
<dbReference type="KEGG" id="fli:Fleli_1666"/>
<organism evidence="1 2">
    <name type="scientific">Bernardetia litoralis (strain ATCC 23117 / DSM 6794 / NBRC 15988 / NCIMB 1366 / Fx l1 / Sio-4)</name>
    <name type="common">Flexibacter litoralis</name>
    <dbReference type="NCBI Taxonomy" id="880071"/>
    <lineage>
        <taxon>Bacteria</taxon>
        <taxon>Pseudomonadati</taxon>
        <taxon>Bacteroidota</taxon>
        <taxon>Cytophagia</taxon>
        <taxon>Cytophagales</taxon>
        <taxon>Bernardetiaceae</taxon>
        <taxon>Bernardetia</taxon>
    </lineage>
</organism>
<gene>
    <name evidence="1" type="ordered locus">Fleli_1666</name>
</gene>
<dbReference type="Proteomes" id="UP000006054">
    <property type="component" value="Chromosome"/>
</dbReference>
<reference evidence="2" key="1">
    <citation type="submission" date="2012-06" db="EMBL/GenBank/DDBJ databases">
        <title>The complete genome of Flexibacter litoralis DSM 6794.</title>
        <authorList>
            <person name="Lucas S."/>
            <person name="Copeland A."/>
            <person name="Lapidus A."/>
            <person name="Glavina del Rio T."/>
            <person name="Dalin E."/>
            <person name="Tice H."/>
            <person name="Bruce D."/>
            <person name="Goodwin L."/>
            <person name="Pitluck S."/>
            <person name="Peters L."/>
            <person name="Ovchinnikova G."/>
            <person name="Lu M."/>
            <person name="Kyrpides N."/>
            <person name="Mavromatis K."/>
            <person name="Ivanova N."/>
            <person name="Brettin T."/>
            <person name="Detter J.C."/>
            <person name="Han C."/>
            <person name="Larimer F."/>
            <person name="Land M."/>
            <person name="Hauser L."/>
            <person name="Markowitz V."/>
            <person name="Cheng J.-F."/>
            <person name="Hugenholtz P."/>
            <person name="Woyke T."/>
            <person name="Wu D."/>
            <person name="Spring S."/>
            <person name="Lang E."/>
            <person name="Kopitz M."/>
            <person name="Brambilla E."/>
            <person name="Klenk H.-P."/>
            <person name="Eisen J.A."/>
        </authorList>
    </citation>
    <scope>NUCLEOTIDE SEQUENCE [LARGE SCALE GENOMIC DNA]</scope>
    <source>
        <strain evidence="2">ATCC 23117 / DSM 6794 / NBRC 15988 / NCIMB 1366 / Sio-4</strain>
    </source>
</reference>
<dbReference type="RefSeq" id="WP_014797531.1">
    <property type="nucleotide sequence ID" value="NC_018018.1"/>
</dbReference>
<name>I4AJE1_BERLS</name>
<accession>I4AJE1</accession>
<evidence type="ECO:0000313" key="2">
    <source>
        <dbReference type="Proteomes" id="UP000006054"/>
    </source>
</evidence>
<protein>
    <submittedName>
        <fullName evidence="1">Uncharacterized protein</fullName>
    </submittedName>
</protein>
<dbReference type="EMBL" id="CP003345">
    <property type="protein sequence ID" value="AFM04076.1"/>
    <property type="molecule type" value="Genomic_DNA"/>
</dbReference>
<keyword evidence="2" id="KW-1185">Reference proteome</keyword>
<evidence type="ECO:0000313" key="1">
    <source>
        <dbReference type="EMBL" id="AFM04076.1"/>
    </source>
</evidence>
<dbReference type="AlphaFoldDB" id="I4AJE1"/>